<proteinExistence type="predicted"/>
<feature type="signal peptide" evidence="1">
    <location>
        <begin position="1"/>
        <end position="17"/>
    </location>
</feature>
<evidence type="ECO:0000313" key="2">
    <source>
        <dbReference type="Proteomes" id="UP000095283"/>
    </source>
</evidence>
<organism evidence="2 3">
    <name type="scientific">Heterorhabditis bacteriophora</name>
    <name type="common">Entomopathogenic nematode worm</name>
    <dbReference type="NCBI Taxonomy" id="37862"/>
    <lineage>
        <taxon>Eukaryota</taxon>
        <taxon>Metazoa</taxon>
        <taxon>Ecdysozoa</taxon>
        <taxon>Nematoda</taxon>
        <taxon>Chromadorea</taxon>
        <taxon>Rhabditida</taxon>
        <taxon>Rhabditina</taxon>
        <taxon>Rhabditomorpha</taxon>
        <taxon>Strongyloidea</taxon>
        <taxon>Heterorhabditidae</taxon>
        <taxon>Heterorhabditis</taxon>
    </lineage>
</organism>
<evidence type="ECO:0000256" key="1">
    <source>
        <dbReference type="SAM" id="SignalP"/>
    </source>
</evidence>
<keyword evidence="1" id="KW-0732">Signal</keyword>
<dbReference type="WBParaSite" id="Hba_13838">
    <property type="protein sequence ID" value="Hba_13838"/>
    <property type="gene ID" value="Hba_13838"/>
</dbReference>
<evidence type="ECO:0000313" key="3">
    <source>
        <dbReference type="WBParaSite" id="Hba_13838"/>
    </source>
</evidence>
<protein>
    <submittedName>
        <fullName evidence="3">Uncharacterized protein</fullName>
    </submittedName>
</protein>
<reference evidence="3" key="1">
    <citation type="submission" date="2016-11" db="UniProtKB">
        <authorList>
            <consortium name="WormBaseParasite"/>
        </authorList>
    </citation>
    <scope>IDENTIFICATION</scope>
</reference>
<feature type="chain" id="PRO_5009311034" evidence="1">
    <location>
        <begin position="18"/>
        <end position="184"/>
    </location>
</feature>
<dbReference type="AlphaFoldDB" id="A0A1I7X8S3"/>
<sequence length="184" mass="21553">MLLILFIFVPITVLSNATICSHFGYNWAAEIRCLRSQLTLCQSATESVVRGARMIDEQDSSRVSMQFVPLANFYRSPSTLLKPDSLFDRLMTNVTQYFDRGFIEMKDKLEEEQKRRISELQGGLESGQRIIENRYDRKSAEMKRNFEAEVKKITKRLNLLAARVHRFGPFEYIYIENYNVLTYL</sequence>
<accession>A0A1I7X8S3</accession>
<keyword evidence="2" id="KW-1185">Reference proteome</keyword>
<dbReference type="Proteomes" id="UP000095283">
    <property type="component" value="Unplaced"/>
</dbReference>
<name>A0A1I7X8S3_HETBA</name>